<evidence type="ECO:0000313" key="2">
    <source>
        <dbReference type="Proteomes" id="UP000800038"/>
    </source>
</evidence>
<dbReference type="OrthoDB" id="194358at2759"/>
<dbReference type="Proteomes" id="UP000800038">
    <property type="component" value="Unassembled WGS sequence"/>
</dbReference>
<dbReference type="PANTHER" id="PTHR10039:SF5">
    <property type="entry name" value="NACHT DOMAIN-CONTAINING PROTEIN"/>
    <property type="match status" value="1"/>
</dbReference>
<organism evidence="1 2">
    <name type="scientific">Clathrospora elynae</name>
    <dbReference type="NCBI Taxonomy" id="706981"/>
    <lineage>
        <taxon>Eukaryota</taxon>
        <taxon>Fungi</taxon>
        <taxon>Dikarya</taxon>
        <taxon>Ascomycota</taxon>
        <taxon>Pezizomycotina</taxon>
        <taxon>Dothideomycetes</taxon>
        <taxon>Pleosporomycetidae</taxon>
        <taxon>Pleosporales</taxon>
        <taxon>Diademaceae</taxon>
        <taxon>Clathrospora</taxon>
    </lineage>
</organism>
<gene>
    <name evidence="1" type="ORF">EJ02DRAFT_360447</name>
</gene>
<protein>
    <submittedName>
        <fullName evidence="1">Uncharacterized protein</fullName>
    </submittedName>
</protein>
<proteinExistence type="predicted"/>
<reference evidence="1" key="1">
    <citation type="journal article" date="2020" name="Stud. Mycol.">
        <title>101 Dothideomycetes genomes: a test case for predicting lifestyles and emergence of pathogens.</title>
        <authorList>
            <person name="Haridas S."/>
            <person name="Albert R."/>
            <person name="Binder M."/>
            <person name="Bloem J."/>
            <person name="Labutti K."/>
            <person name="Salamov A."/>
            <person name="Andreopoulos B."/>
            <person name="Baker S."/>
            <person name="Barry K."/>
            <person name="Bills G."/>
            <person name="Bluhm B."/>
            <person name="Cannon C."/>
            <person name="Castanera R."/>
            <person name="Culley D."/>
            <person name="Daum C."/>
            <person name="Ezra D."/>
            <person name="Gonzalez J."/>
            <person name="Henrissat B."/>
            <person name="Kuo A."/>
            <person name="Liang C."/>
            <person name="Lipzen A."/>
            <person name="Lutzoni F."/>
            <person name="Magnuson J."/>
            <person name="Mondo S."/>
            <person name="Nolan M."/>
            <person name="Ohm R."/>
            <person name="Pangilinan J."/>
            <person name="Park H.-J."/>
            <person name="Ramirez L."/>
            <person name="Alfaro M."/>
            <person name="Sun H."/>
            <person name="Tritt A."/>
            <person name="Yoshinaga Y."/>
            <person name="Zwiers L.-H."/>
            <person name="Turgeon B."/>
            <person name="Goodwin S."/>
            <person name="Spatafora J."/>
            <person name="Crous P."/>
            <person name="Grigoriev I."/>
        </authorList>
    </citation>
    <scope>NUCLEOTIDE SEQUENCE</scope>
    <source>
        <strain evidence="1">CBS 161.51</strain>
    </source>
</reference>
<name>A0A6A5S7K6_9PLEO</name>
<sequence>KDQDLTKHEIRVHIQDILQKDSAFQKLSVEDPSYNSLVDEILEAARRVFLWVHWVLQLLLDGVTNQDRICDLQVGLHRLPRGLKHLYRHKTSTIPSQYWRQAAQSLLIASTPCLESLGSKILSHLFTDDVEYLESTDPDSMLPPKLIDKIIPLKHRIAVFTKGLLEVHDLGNRAQGAGFYSLACSELPTGHRRFVVAHRTVRDFLRTKGVNNRLLKEAQFSSIIEHFVLRSLVAALQSVCSL</sequence>
<keyword evidence="2" id="KW-1185">Reference proteome</keyword>
<dbReference type="AlphaFoldDB" id="A0A6A5S7K6"/>
<dbReference type="PANTHER" id="PTHR10039">
    <property type="entry name" value="AMELOGENIN"/>
    <property type="match status" value="1"/>
</dbReference>
<dbReference type="EMBL" id="ML976227">
    <property type="protein sequence ID" value="KAF1935883.1"/>
    <property type="molecule type" value="Genomic_DNA"/>
</dbReference>
<feature type="non-terminal residue" evidence="1">
    <location>
        <position position="1"/>
    </location>
</feature>
<accession>A0A6A5S7K6</accession>
<evidence type="ECO:0000313" key="1">
    <source>
        <dbReference type="EMBL" id="KAF1935883.1"/>
    </source>
</evidence>